<dbReference type="WBParaSite" id="TCONS_00008765.p1">
    <property type="protein sequence ID" value="TCONS_00008765.p1"/>
    <property type="gene ID" value="XLOC_006662"/>
</dbReference>
<feature type="site" description="Lowers pKa of active site Tyr" evidence="3">
    <location>
        <position position="82"/>
    </location>
</feature>
<dbReference type="AlphaFoldDB" id="A0A0K0DWA2"/>
<dbReference type="PRINTS" id="PR00069">
    <property type="entry name" value="ALDKETRDTASE"/>
</dbReference>
<sequence length="313" mass="36318">MLPTFNKSLKLSNGLSMPLLGLGTWQAQSSEMEKALKIALNNGYRLIDTAKIYQNETIIGKVLKDYFSSGKLVRDEIFVTTKLWCTHNKPTFIESELRNSLKRLQLDYVDLYLIHFPTCFNNSGTKFDTTVTVEDTWRGMEKVYEKGLTKAIGVSNFSNEQIERIMKIAKIPIHNSQVEVYLYWPQYEHQEVCKKYNISLTAYAPIGSPGRVNYTGINWGKTINVLEDNIVLEMAKKYNRTPAQILLRHLIQREICVIPKSSNEKRIIENCQIFDFELSNDDMITLNNIPTRQRLFKQEFMIGHPEDSFIKER</sequence>
<dbReference type="PANTHER" id="PTHR11732">
    <property type="entry name" value="ALDO/KETO REDUCTASE"/>
    <property type="match status" value="1"/>
</dbReference>
<name>A0A0K0DWA2_STRER</name>
<evidence type="ECO:0000256" key="3">
    <source>
        <dbReference type="PIRSR" id="PIRSR000097-3"/>
    </source>
</evidence>
<feature type="binding site" evidence="2">
    <location>
        <position position="115"/>
    </location>
    <ligand>
        <name>substrate</name>
    </ligand>
</feature>
<dbReference type="Gene3D" id="3.20.20.100">
    <property type="entry name" value="NADP-dependent oxidoreductase domain"/>
    <property type="match status" value="1"/>
</dbReference>
<feature type="domain" description="NADP-dependent oxidoreductase" evidence="4">
    <location>
        <begin position="20"/>
        <end position="287"/>
    </location>
</feature>
<dbReference type="Pfam" id="PF00248">
    <property type="entry name" value="Aldo_ket_red"/>
    <property type="match status" value="1"/>
</dbReference>
<dbReference type="SUPFAM" id="SSF51430">
    <property type="entry name" value="NAD(P)-linked oxidoreductase"/>
    <property type="match status" value="1"/>
</dbReference>
<evidence type="ECO:0000313" key="6">
    <source>
        <dbReference type="WBParaSite" id="SSTP_0000151900.1"/>
    </source>
</evidence>
<evidence type="ECO:0000256" key="2">
    <source>
        <dbReference type="PIRSR" id="PIRSR000097-2"/>
    </source>
</evidence>
<organism evidence="6">
    <name type="scientific">Strongyloides stercoralis</name>
    <name type="common">Threadworm</name>
    <dbReference type="NCBI Taxonomy" id="6248"/>
    <lineage>
        <taxon>Eukaryota</taxon>
        <taxon>Metazoa</taxon>
        <taxon>Ecdysozoa</taxon>
        <taxon>Nematoda</taxon>
        <taxon>Chromadorea</taxon>
        <taxon>Rhabditida</taxon>
        <taxon>Tylenchina</taxon>
        <taxon>Panagrolaimomorpha</taxon>
        <taxon>Strongyloidoidea</taxon>
        <taxon>Strongyloididae</taxon>
        <taxon>Strongyloides</taxon>
    </lineage>
</organism>
<dbReference type="InterPro" id="IPR020471">
    <property type="entry name" value="AKR"/>
</dbReference>
<dbReference type="FunFam" id="3.20.20.100:FF:000029">
    <property type="entry name" value="Aldo-keto reductase"/>
    <property type="match status" value="1"/>
</dbReference>
<dbReference type="WBParaSite" id="SSTP_0000151900.1">
    <property type="protein sequence ID" value="SSTP_0000151900.1"/>
    <property type="gene ID" value="SSTP_0000151900"/>
</dbReference>
<dbReference type="InterPro" id="IPR018170">
    <property type="entry name" value="Aldo/ket_reductase_CS"/>
</dbReference>
<keyword evidence="5" id="KW-1185">Reference proteome</keyword>
<evidence type="ECO:0000313" key="7">
    <source>
        <dbReference type="WBParaSite" id="TCONS_00008765.p1"/>
    </source>
</evidence>
<evidence type="ECO:0000259" key="4">
    <source>
        <dbReference type="Pfam" id="PF00248"/>
    </source>
</evidence>
<protein>
    <submittedName>
        <fullName evidence="6">Aldo_ket_red domain-containing protein</fullName>
    </submittedName>
    <submittedName>
        <fullName evidence="7">Guanylate cyclase domain-containing protein</fullName>
    </submittedName>
</protein>
<dbReference type="PROSITE" id="PS00798">
    <property type="entry name" value="ALDOKETO_REDUCTASE_1"/>
    <property type="match status" value="1"/>
</dbReference>
<dbReference type="InterPro" id="IPR023210">
    <property type="entry name" value="NADP_OxRdtase_dom"/>
</dbReference>
<evidence type="ECO:0000313" key="5">
    <source>
        <dbReference type="Proteomes" id="UP000035681"/>
    </source>
</evidence>
<proteinExistence type="predicted"/>
<accession>A0A0K0DWA2</accession>
<dbReference type="Proteomes" id="UP000035681">
    <property type="component" value="Unplaced"/>
</dbReference>
<dbReference type="PROSITE" id="PS00062">
    <property type="entry name" value="ALDOKETO_REDUCTASE_2"/>
    <property type="match status" value="1"/>
</dbReference>
<dbReference type="GO" id="GO:0016491">
    <property type="term" value="F:oxidoreductase activity"/>
    <property type="evidence" value="ECO:0007669"/>
    <property type="project" value="InterPro"/>
</dbReference>
<dbReference type="PROSITE" id="PS00063">
    <property type="entry name" value="ALDOKETO_REDUCTASE_3"/>
    <property type="match status" value="1"/>
</dbReference>
<feature type="active site" description="Proton donor" evidence="1">
    <location>
        <position position="53"/>
    </location>
</feature>
<dbReference type="PIRSF" id="PIRSF000097">
    <property type="entry name" value="AKR"/>
    <property type="match status" value="1"/>
</dbReference>
<dbReference type="InterPro" id="IPR036812">
    <property type="entry name" value="NAD(P)_OxRdtase_dom_sf"/>
</dbReference>
<dbReference type="STRING" id="6248.A0A0K0DWA2"/>
<evidence type="ECO:0000256" key="1">
    <source>
        <dbReference type="PIRSR" id="PIRSR000097-1"/>
    </source>
</evidence>
<reference evidence="6" key="1">
    <citation type="submission" date="2015-08" db="UniProtKB">
        <authorList>
            <consortium name="WormBaseParasite"/>
        </authorList>
    </citation>
    <scope>IDENTIFICATION</scope>
</reference>